<evidence type="ECO:0000313" key="2">
    <source>
        <dbReference type="EMBL" id="RKK01701.1"/>
    </source>
</evidence>
<organism evidence="2 5">
    <name type="scientific">Teichococcus wenyumeiae</name>
    <dbReference type="NCBI Taxonomy" id="2478470"/>
    <lineage>
        <taxon>Bacteria</taxon>
        <taxon>Pseudomonadati</taxon>
        <taxon>Pseudomonadota</taxon>
        <taxon>Alphaproteobacteria</taxon>
        <taxon>Acetobacterales</taxon>
        <taxon>Roseomonadaceae</taxon>
        <taxon>Roseomonas</taxon>
    </lineage>
</organism>
<dbReference type="InterPro" id="IPR003615">
    <property type="entry name" value="HNH_nuc"/>
</dbReference>
<keyword evidence="4" id="KW-1185">Reference proteome</keyword>
<dbReference type="Pfam" id="PF13395">
    <property type="entry name" value="HNH_4"/>
    <property type="match status" value="1"/>
</dbReference>
<protein>
    <recommendedName>
        <fullName evidence="1">HNH nuclease domain-containing protein</fullName>
    </recommendedName>
</protein>
<reference evidence="2 5" key="1">
    <citation type="submission" date="2018-09" db="EMBL/GenBank/DDBJ databases">
        <title>Roseomonas sp. nov., isolated from feces of Tibetan antelopes in the Qinghai-Tibet plateau, China.</title>
        <authorList>
            <person name="Tian Z."/>
        </authorList>
    </citation>
    <scope>NUCLEOTIDE SEQUENCE [LARGE SCALE GENOMIC DNA]</scope>
    <source>
        <strain evidence="3 4">Z23</strain>
        <strain evidence="2 5">Z24</strain>
    </source>
</reference>
<evidence type="ECO:0000313" key="4">
    <source>
        <dbReference type="Proteomes" id="UP000274097"/>
    </source>
</evidence>
<dbReference type="EMBL" id="RAQU01000229">
    <property type="protein sequence ID" value="RKK01701.1"/>
    <property type="molecule type" value="Genomic_DNA"/>
</dbReference>
<gene>
    <name evidence="2" type="ORF">D6Z83_23625</name>
    <name evidence="3" type="ORF">EBE87_26930</name>
</gene>
<feature type="domain" description="HNH nuclease" evidence="1">
    <location>
        <begin position="57"/>
        <end position="100"/>
    </location>
</feature>
<dbReference type="AlphaFoldDB" id="A0A3A9J7X5"/>
<comment type="caution">
    <text evidence="2">The sequence shown here is derived from an EMBL/GenBank/DDBJ whole genome shotgun (WGS) entry which is preliminary data.</text>
</comment>
<dbReference type="OrthoDB" id="7348755at2"/>
<dbReference type="InParanoid" id="A0A3A9J7X5"/>
<dbReference type="Proteomes" id="UP000278036">
    <property type="component" value="Unassembled WGS sequence"/>
</dbReference>
<dbReference type="Proteomes" id="UP000274097">
    <property type="component" value="Unassembled WGS sequence"/>
</dbReference>
<evidence type="ECO:0000313" key="3">
    <source>
        <dbReference type="EMBL" id="RMI15170.1"/>
    </source>
</evidence>
<dbReference type="RefSeq" id="WP_120640635.1">
    <property type="nucleotide sequence ID" value="NZ_RAQU01000229.1"/>
</dbReference>
<accession>A0A3A9J7X5</accession>
<name>A0A3A9J7X5_9PROT</name>
<evidence type="ECO:0000259" key="1">
    <source>
        <dbReference type="Pfam" id="PF13395"/>
    </source>
</evidence>
<evidence type="ECO:0000313" key="5">
    <source>
        <dbReference type="Proteomes" id="UP000278036"/>
    </source>
</evidence>
<sequence length="169" mass="18677">MHPVSLEEIETLARDHGLAVIRRADAMDSLGRPEVSWISVALRQLEARPLHCVWTGRALAQENLDIDHLFPWSAWPCGDLWNLLPAHRLVNQRLKRDRLPAASTLAQAEEGIRGWWQEAYLAPEDPLLPGRCAQEARASLPEPSGMTAEASPLETVFTAVGLQQPAAAP</sequence>
<dbReference type="EMBL" id="RFLX01000076">
    <property type="protein sequence ID" value="RMI15170.1"/>
    <property type="molecule type" value="Genomic_DNA"/>
</dbReference>
<proteinExistence type="predicted"/>
<dbReference type="Gene3D" id="1.10.30.50">
    <property type="match status" value="1"/>
</dbReference>
<dbReference type="CDD" id="cd00085">
    <property type="entry name" value="HNHc"/>
    <property type="match status" value="1"/>
</dbReference>